<reference evidence="3" key="2">
    <citation type="journal article" date="2015" name="Sci. Rep.">
        <title>Genetic analysis of capsular polysaccharide synthesis gene clusters in 79 capsular types of Klebsiella spp.</title>
        <authorList>
            <person name="Pan Y.J."/>
            <person name="Lin T.L."/>
            <person name="Chen C.T."/>
            <person name="Chen Y.Y."/>
            <person name="Hsieh P.F."/>
            <person name="Hsu C.R."/>
            <person name="Wu M.C."/>
            <person name="Wang J.T."/>
        </authorList>
    </citation>
    <scope>NUCLEOTIDE SEQUENCE</scope>
    <source>
        <strain evidence="3">438</strain>
    </source>
</reference>
<dbReference type="AlphaFoldDB" id="A0A0P0YT33"/>
<evidence type="ECO:0000313" key="3">
    <source>
        <dbReference type="EMBL" id="BAT24228.1"/>
    </source>
</evidence>
<gene>
    <name evidence="3" type="primary">wcuD</name>
</gene>
<feature type="domain" description="Glycosyl transferase family 1" evidence="1">
    <location>
        <begin position="215"/>
        <end position="359"/>
    </location>
</feature>
<dbReference type="InterPro" id="IPR001296">
    <property type="entry name" value="Glyco_trans_1"/>
</dbReference>
<dbReference type="InterPro" id="IPR028098">
    <property type="entry name" value="Glyco_trans_4-like_N"/>
</dbReference>
<sequence>MKIMLVNSLYYPFKVGGAEVSVQLLAEGLVKHGCDVMVVTLTNDRMRHLTTEYINKVKVVRVYLKNIYWPFDEKDNRGSIKKLVWHIIDSYNPLMQKIVNKLVNDFSPDIIHTNNICGFSTSIWNKYDKIKVIHTIRDYYLLTPSSVLSDNKKLTAIDIALSWIKKKRISRVSCFIGISEYILKTHNDHGFFSGNEYLRKIYNSAILTDSFYLNKSKSKSGIFTIGFIGRLTEEKGYSIFYALADHYKNNKRIVFKAAGSGREDYLDELKCKYSGVNLYEMGHTSQSEFYNEIDLLIIPAKWAEPFGRTAIEAFSYAVPVLSSGRGGLLEINSILKQDIYKDFQDLIKKVDALIENNPSVDKSMVSEFNEHFSEKRYISQHLKLYSFLCNK</sequence>
<name>A0A0P0YT33_9ENTR</name>
<dbReference type="GO" id="GO:0016757">
    <property type="term" value="F:glycosyltransferase activity"/>
    <property type="evidence" value="ECO:0007669"/>
    <property type="project" value="InterPro"/>
</dbReference>
<evidence type="ECO:0000259" key="2">
    <source>
        <dbReference type="Pfam" id="PF13439"/>
    </source>
</evidence>
<dbReference type="Gene3D" id="3.40.50.2000">
    <property type="entry name" value="Glycogen Phosphorylase B"/>
    <property type="match status" value="2"/>
</dbReference>
<dbReference type="Pfam" id="PF00534">
    <property type="entry name" value="Glycos_transf_1"/>
    <property type="match status" value="1"/>
</dbReference>
<dbReference type="PANTHER" id="PTHR45947:SF13">
    <property type="entry name" value="TRANSFERASE"/>
    <property type="match status" value="1"/>
</dbReference>
<proteinExistence type="predicted"/>
<dbReference type="Pfam" id="PF13439">
    <property type="entry name" value="Glyco_transf_4"/>
    <property type="match status" value="1"/>
</dbReference>
<organism evidence="3">
    <name type="scientific">Klebsiella sp. 438(3a)</name>
    <dbReference type="NCBI Taxonomy" id="1497834"/>
    <lineage>
        <taxon>Bacteria</taxon>
        <taxon>Pseudomonadati</taxon>
        <taxon>Pseudomonadota</taxon>
        <taxon>Gammaproteobacteria</taxon>
        <taxon>Enterobacterales</taxon>
        <taxon>Enterobacteriaceae</taxon>
        <taxon>Klebsiella/Raoultella group</taxon>
        <taxon>Klebsiella</taxon>
    </lineage>
</organism>
<dbReference type="SUPFAM" id="SSF53756">
    <property type="entry name" value="UDP-Glycosyltransferase/glycogen phosphorylase"/>
    <property type="match status" value="1"/>
</dbReference>
<protein>
    <submittedName>
        <fullName evidence="3">Glycosyl transferase</fullName>
    </submittedName>
</protein>
<dbReference type="CDD" id="cd03823">
    <property type="entry name" value="GT4_ExpE7-like"/>
    <property type="match status" value="1"/>
</dbReference>
<dbReference type="PANTHER" id="PTHR45947">
    <property type="entry name" value="SULFOQUINOVOSYL TRANSFERASE SQD2"/>
    <property type="match status" value="1"/>
</dbReference>
<keyword evidence="3" id="KW-0808">Transferase</keyword>
<accession>A0A0P0YT33</accession>
<dbReference type="EMBL" id="AB924602">
    <property type="protein sequence ID" value="BAT24228.1"/>
    <property type="molecule type" value="Genomic_DNA"/>
</dbReference>
<evidence type="ECO:0000259" key="1">
    <source>
        <dbReference type="Pfam" id="PF00534"/>
    </source>
</evidence>
<reference evidence="3" key="1">
    <citation type="submission" date="2014-04" db="EMBL/GenBank/DDBJ databases">
        <authorList>
            <person name="Harrison E."/>
        </authorList>
    </citation>
    <scope>NUCLEOTIDE SEQUENCE</scope>
    <source>
        <strain evidence="3">438</strain>
    </source>
</reference>
<feature type="domain" description="Glycosyltransferase subfamily 4-like N-terminal" evidence="2">
    <location>
        <begin position="15"/>
        <end position="190"/>
    </location>
</feature>
<dbReference type="InterPro" id="IPR050194">
    <property type="entry name" value="Glycosyltransferase_grp1"/>
</dbReference>